<feature type="region of interest" description="Disordered" evidence="1">
    <location>
        <begin position="1"/>
        <end position="24"/>
    </location>
</feature>
<evidence type="ECO:0000313" key="2">
    <source>
        <dbReference type="EMBL" id="GEP60935.1"/>
    </source>
</evidence>
<reference evidence="2 3" key="1">
    <citation type="submission" date="2019-07" db="EMBL/GenBank/DDBJ databases">
        <title>Whole genome shotgun sequence of Reyranella soli NBRC 108950.</title>
        <authorList>
            <person name="Hosoyama A."/>
            <person name="Uohara A."/>
            <person name="Ohji S."/>
            <person name="Ichikawa N."/>
        </authorList>
    </citation>
    <scope>NUCLEOTIDE SEQUENCE [LARGE SCALE GENOMIC DNA]</scope>
    <source>
        <strain evidence="2 3">NBRC 108950</strain>
    </source>
</reference>
<dbReference type="AlphaFoldDB" id="A0A512NPQ5"/>
<organism evidence="2 3">
    <name type="scientific">Reyranella soli</name>
    <dbReference type="NCBI Taxonomy" id="1230389"/>
    <lineage>
        <taxon>Bacteria</taxon>
        <taxon>Pseudomonadati</taxon>
        <taxon>Pseudomonadota</taxon>
        <taxon>Alphaproteobacteria</taxon>
        <taxon>Hyphomicrobiales</taxon>
        <taxon>Reyranellaceae</taxon>
        <taxon>Reyranella</taxon>
    </lineage>
</organism>
<name>A0A512NPQ5_9HYPH</name>
<comment type="caution">
    <text evidence="2">The sequence shown here is derived from an EMBL/GenBank/DDBJ whole genome shotgun (WGS) entry which is preliminary data.</text>
</comment>
<evidence type="ECO:0000313" key="3">
    <source>
        <dbReference type="Proteomes" id="UP000321058"/>
    </source>
</evidence>
<evidence type="ECO:0000256" key="1">
    <source>
        <dbReference type="SAM" id="MobiDB-lite"/>
    </source>
</evidence>
<dbReference type="Proteomes" id="UP000321058">
    <property type="component" value="Unassembled WGS sequence"/>
</dbReference>
<proteinExistence type="predicted"/>
<accession>A0A512NPQ5</accession>
<gene>
    <name evidence="2" type="ORF">RSO01_81010</name>
</gene>
<dbReference type="EMBL" id="BKAJ01000190">
    <property type="protein sequence ID" value="GEP60935.1"/>
    <property type="molecule type" value="Genomic_DNA"/>
</dbReference>
<keyword evidence="3" id="KW-1185">Reference proteome</keyword>
<protein>
    <submittedName>
        <fullName evidence="2">Uncharacterized protein</fullName>
    </submittedName>
</protein>
<dbReference type="RefSeq" id="WP_147156262.1">
    <property type="nucleotide sequence ID" value="NZ_BKAJ01000190.1"/>
</dbReference>
<sequence length="163" mass="18029">MTSATSKSQNAAKQPQQRDLFSGEWHVERPKRGNGFHIRLKPVEGEKPIVAGMASYAGEGPAGTYCRDCVHFGVVAVQTGVDDVEINRTGCVIYAHYMRHAAPTTRRDIRLCASCKHFAAAGDSERTFIIDRAGVVHHVERLPLDLRKWRATDNSTPDDQTIA</sequence>
<feature type="compositionally biased region" description="Polar residues" evidence="1">
    <location>
        <begin position="1"/>
        <end position="19"/>
    </location>
</feature>